<dbReference type="Pfam" id="PF14256">
    <property type="entry name" value="YwiC"/>
    <property type="match status" value="1"/>
</dbReference>
<reference evidence="3" key="1">
    <citation type="journal article" date="2019" name="Int. J. Syst. Evol. Microbiol.">
        <title>The Global Catalogue of Microorganisms (GCM) 10K type strain sequencing project: providing services to taxonomists for standard genome sequencing and annotation.</title>
        <authorList>
            <consortium name="The Broad Institute Genomics Platform"/>
            <consortium name="The Broad Institute Genome Sequencing Center for Infectious Disease"/>
            <person name="Wu L."/>
            <person name="Ma J."/>
        </authorList>
    </citation>
    <scope>NUCLEOTIDE SEQUENCE [LARGE SCALE GENOMIC DNA]</scope>
    <source>
        <strain evidence="3">CCM 9147</strain>
    </source>
</reference>
<feature type="transmembrane region" description="Helical" evidence="1">
    <location>
        <begin position="51"/>
        <end position="73"/>
    </location>
</feature>
<dbReference type="Proteomes" id="UP001597340">
    <property type="component" value="Unassembled WGS sequence"/>
</dbReference>
<feature type="transmembrane region" description="Helical" evidence="1">
    <location>
        <begin position="85"/>
        <end position="102"/>
    </location>
</feature>
<gene>
    <name evidence="2" type="ORF">ACFQ5D_19180</name>
</gene>
<keyword evidence="1" id="KW-0472">Membrane</keyword>
<organism evidence="2 3">
    <name type="scientific">Paenibacillus farraposensis</name>
    <dbReference type="NCBI Taxonomy" id="2807095"/>
    <lineage>
        <taxon>Bacteria</taxon>
        <taxon>Bacillati</taxon>
        <taxon>Bacillota</taxon>
        <taxon>Bacilli</taxon>
        <taxon>Bacillales</taxon>
        <taxon>Paenibacillaceae</taxon>
        <taxon>Paenibacillus</taxon>
    </lineage>
</organism>
<feature type="transmembrane region" description="Helical" evidence="1">
    <location>
        <begin position="162"/>
        <end position="179"/>
    </location>
</feature>
<comment type="caution">
    <text evidence="2">The sequence shown here is derived from an EMBL/GenBank/DDBJ whole genome shotgun (WGS) entry which is preliminary data.</text>
</comment>
<keyword evidence="1" id="KW-1133">Transmembrane helix</keyword>
<keyword evidence="3" id="KW-1185">Reference proteome</keyword>
<protein>
    <submittedName>
        <fullName evidence="2">YwiC-like family protein</fullName>
    </submittedName>
</protein>
<evidence type="ECO:0000256" key="1">
    <source>
        <dbReference type="SAM" id="Phobius"/>
    </source>
</evidence>
<evidence type="ECO:0000313" key="2">
    <source>
        <dbReference type="EMBL" id="MFD1463462.1"/>
    </source>
</evidence>
<dbReference type="EMBL" id="JBHTNZ010000033">
    <property type="protein sequence ID" value="MFD1463462.1"/>
    <property type="molecule type" value="Genomic_DNA"/>
</dbReference>
<feature type="transmembrane region" description="Helical" evidence="1">
    <location>
        <begin position="21"/>
        <end position="45"/>
    </location>
</feature>
<evidence type="ECO:0000313" key="3">
    <source>
        <dbReference type="Proteomes" id="UP001597340"/>
    </source>
</evidence>
<sequence>MKQSRKDDKHCEKRSKDLKGISRYIPNQHGAWAMLILPFLFGLAASQGQFIHIPLFVCWFFIYLFSFPLLQWIKTGNSERYRKPVVVYGVILFPFLVSLVWFKPALVWYGALLLVFFMANMYYAKIKKERALLNDITAIILFCSFIYPVAHIGEGGSWKISTELFLLLVSYFIGTAIYVKTVIRERKNKRYYYASVIYHLIIVLFAAWVKLPFCVPFLILWLRAIWLPKFELKVKHVGMAEIGFSLMLYISALFLYF</sequence>
<feature type="transmembrane region" description="Helical" evidence="1">
    <location>
        <begin position="236"/>
        <end position="256"/>
    </location>
</feature>
<feature type="transmembrane region" description="Helical" evidence="1">
    <location>
        <begin position="108"/>
        <end position="124"/>
    </location>
</feature>
<feature type="transmembrane region" description="Helical" evidence="1">
    <location>
        <begin position="191"/>
        <end position="224"/>
    </location>
</feature>
<feature type="transmembrane region" description="Helical" evidence="1">
    <location>
        <begin position="131"/>
        <end position="150"/>
    </location>
</feature>
<dbReference type="InterPro" id="IPR025576">
    <property type="entry name" value="YwiC"/>
</dbReference>
<accession>A0ABW4DFM5</accession>
<proteinExistence type="predicted"/>
<dbReference type="RefSeq" id="WP_267497690.1">
    <property type="nucleotide sequence ID" value="NZ_JAFFQR010000064.1"/>
</dbReference>
<keyword evidence="1" id="KW-0812">Transmembrane</keyword>
<name>A0ABW4DFM5_9BACL</name>